<sequence length="98" mass="11589">MYTSVFSVYPNNIIHKPKMPSCCRRHYDGEYIRAFWFCFIWILICASIFVDYESYIDIGYIHSSTVCFFFPVKNSSKQSSLEHMHLPTYKSHGILKMA</sequence>
<feature type="transmembrane region" description="Helical" evidence="1">
    <location>
        <begin position="34"/>
        <end position="52"/>
    </location>
</feature>
<name>A0A0M8ZZX3_9HYME</name>
<dbReference type="EMBL" id="KQ435788">
    <property type="protein sequence ID" value="KOX74525.1"/>
    <property type="molecule type" value="Genomic_DNA"/>
</dbReference>
<keyword evidence="1" id="KW-1133">Transmembrane helix</keyword>
<dbReference type="Proteomes" id="UP000053105">
    <property type="component" value="Unassembled WGS sequence"/>
</dbReference>
<evidence type="ECO:0000256" key="1">
    <source>
        <dbReference type="SAM" id="Phobius"/>
    </source>
</evidence>
<keyword evidence="3" id="KW-1185">Reference proteome</keyword>
<reference evidence="2 3" key="1">
    <citation type="submission" date="2015-07" db="EMBL/GenBank/DDBJ databases">
        <title>The genome of Melipona quadrifasciata.</title>
        <authorList>
            <person name="Pan H."/>
            <person name="Kapheim K."/>
        </authorList>
    </citation>
    <scope>NUCLEOTIDE SEQUENCE [LARGE SCALE GENOMIC DNA]</scope>
    <source>
        <strain evidence="2">0111107301</strain>
        <tissue evidence="2">Whole body</tissue>
    </source>
</reference>
<keyword evidence="1" id="KW-0472">Membrane</keyword>
<accession>A0A0M8ZZX3</accession>
<dbReference type="AlphaFoldDB" id="A0A0M8ZZX3"/>
<evidence type="ECO:0000313" key="2">
    <source>
        <dbReference type="EMBL" id="KOX74525.1"/>
    </source>
</evidence>
<keyword evidence="1" id="KW-0812">Transmembrane</keyword>
<organism evidence="2 3">
    <name type="scientific">Melipona quadrifasciata</name>
    <dbReference type="NCBI Taxonomy" id="166423"/>
    <lineage>
        <taxon>Eukaryota</taxon>
        <taxon>Metazoa</taxon>
        <taxon>Ecdysozoa</taxon>
        <taxon>Arthropoda</taxon>
        <taxon>Hexapoda</taxon>
        <taxon>Insecta</taxon>
        <taxon>Pterygota</taxon>
        <taxon>Neoptera</taxon>
        <taxon>Endopterygota</taxon>
        <taxon>Hymenoptera</taxon>
        <taxon>Apocrita</taxon>
        <taxon>Aculeata</taxon>
        <taxon>Apoidea</taxon>
        <taxon>Anthophila</taxon>
        <taxon>Apidae</taxon>
        <taxon>Melipona</taxon>
    </lineage>
</organism>
<gene>
    <name evidence="2" type="ORF">WN51_00590</name>
</gene>
<proteinExistence type="predicted"/>
<protein>
    <submittedName>
        <fullName evidence="2">Uncharacterized protein</fullName>
    </submittedName>
</protein>
<evidence type="ECO:0000313" key="3">
    <source>
        <dbReference type="Proteomes" id="UP000053105"/>
    </source>
</evidence>